<dbReference type="AlphaFoldDB" id="A0A1M6R4C3"/>
<keyword evidence="1" id="KW-0812">Transmembrane</keyword>
<keyword evidence="3" id="KW-1185">Reference proteome</keyword>
<gene>
    <name evidence="2" type="ORF">SAMN05443637_104177</name>
</gene>
<name>A0A1M6R4C3_PSETH</name>
<evidence type="ECO:0000256" key="1">
    <source>
        <dbReference type="SAM" id="Phobius"/>
    </source>
</evidence>
<keyword evidence="1" id="KW-0472">Membrane</keyword>
<keyword evidence="1" id="KW-1133">Transmembrane helix</keyword>
<organism evidence="2 3">
    <name type="scientific">Pseudonocardia thermophila</name>
    <dbReference type="NCBI Taxonomy" id="1848"/>
    <lineage>
        <taxon>Bacteria</taxon>
        <taxon>Bacillati</taxon>
        <taxon>Actinomycetota</taxon>
        <taxon>Actinomycetes</taxon>
        <taxon>Pseudonocardiales</taxon>
        <taxon>Pseudonocardiaceae</taxon>
        <taxon>Pseudonocardia</taxon>
    </lineage>
</organism>
<protein>
    <submittedName>
        <fullName evidence="2">Peptidase M50B-like</fullName>
    </submittedName>
</protein>
<dbReference type="STRING" id="1848.SAMN05443637_104177"/>
<feature type="transmembrane region" description="Helical" evidence="1">
    <location>
        <begin position="126"/>
        <end position="142"/>
    </location>
</feature>
<feature type="transmembrane region" description="Helical" evidence="1">
    <location>
        <begin position="171"/>
        <end position="189"/>
    </location>
</feature>
<feature type="transmembrane region" description="Helical" evidence="1">
    <location>
        <begin position="30"/>
        <end position="50"/>
    </location>
</feature>
<evidence type="ECO:0000313" key="2">
    <source>
        <dbReference type="EMBL" id="SHK27325.1"/>
    </source>
</evidence>
<dbReference type="Pfam" id="PF13398">
    <property type="entry name" value="Peptidase_M50B"/>
    <property type="match status" value="1"/>
</dbReference>
<proteinExistence type="predicted"/>
<dbReference type="RefSeq" id="WP_234997030.1">
    <property type="nucleotide sequence ID" value="NZ_CALGVN010000026.1"/>
</dbReference>
<evidence type="ECO:0000313" key="3">
    <source>
        <dbReference type="Proteomes" id="UP000184363"/>
    </source>
</evidence>
<dbReference type="InterPro" id="IPR049500">
    <property type="entry name" value="Peptidase_M50B-like"/>
</dbReference>
<sequence length="245" mass="25723">MARPDALDLRNVLDGIADVALRVVTGQRSAVIALVLALFAVLWTPLWRWTRTVVTIAHEGGHALVAVLVGRGLAGIRLHPDTSGLTVSTGAPRGPGLVLTFLGGYPAPSLIGLGGMVVVTAGRPEWLLWAVVGALAVTLGWIRNGYGALAVVVTGLLVGAVAWWGTPSVRAGFAVALCWFLVFGGVRAVRELQRGRLVDPRGRRGGTSDADMLAALTRLPRGMWVGVFWLIGTAALVATAWVQFG</sequence>
<reference evidence="2 3" key="1">
    <citation type="submission" date="2016-11" db="EMBL/GenBank/DDBJ databases">
        <authorList>
            <person name="Jaros S."/>
            <person name="Januszkiewicz K."/>
            <person name="Wedrychowicz H."/>
        </authorList>
    </citation>
    <scope>NUCLEOTIDE SEQUENCE [LARGE SCALE GENOMIC DNA]</scope>
    <source>
        <strain evidence="2 3">DSM 43832</strain>
    </source>
</reference>
<feature type="transmembrane region" description="Helical" evidence="1">
    <location>
        <begin position="222"/>
        <end position="244"/>
    </location>
</feature>
<accession>A0A1M6R4C3</accession>
<dbReference type="EMBL" id="FRAP01000004">
    <property type="protein sequence ID" value="SHK27325.1"/>
    <property type="molecule type" value="Genomic_DNA"/>
</dbReference>
<dbReference type="Proteomes" id="UP000184363">
    <property type="component" value="Unassembled WGS sequence"/>
</dbReference>
<feature type="transmembrane region" description="Helical" evidence="1">
    <location>
        <begin position="97"/>
        <end position="120"/>
    </location>
</feature>